<dbReference type="InterPro" id="IPR036567">
    <property type="entry name" value="RHF-like"/>
</dbReference>
<reference evidence="1 2" key="1">
    <citation type="submission" date="2019-04" db="EMBL/GenBank/DDBJ databases">
        <authorList>
            <person name="Van Vliet M D."/>
        </authorList>
    </citation>
    <scope>NUCLEOTIDE SEQUENCE [LARGE SCALE GENOMIC DNA]</scope>
    <source>
        <strain evidence="1 2">F21</strain>
    </source>
</reference>
<gene>
    <name evidence="1" type="ORF">SCARR_02278</name>
</gene>
<dbReference type="Gene3D" id="3.30.160.100">
    <property type="entry name" value="Ribosome hibernation promotion factor-like"/>
    <property type="match status" value="1"/>
</dbReference>
<evidence type="ECO:0008006" key="3">
    <source>
        <dbReference type="Google" id="ProtNLM"/>
    </source>
</evidence>
<name>A0A6C2ULC2_9BACT</name>
<evidence type="ECO:0000313" key="1">
    <source>
        <dbReference type="EMBL" id="VGO20217.1"/>
    </source>
</evidence>
<organism evidence="1 2">
    <name type="scientific">Pontiella sulfatireligans</name>
    <dbReference type="NCBI Taxonomy" id="2750658"/>
    <lineage>
        <taxon>Bacteria</taxon>
        <taxon>Pseudomonadati</taxon>
        <taxon>Kiritimatiellota</taxon>
        <taxon>Kiritimatiellia</taxon>
        <taxon>Kiritimatiellales</taxon>
        <taxon>Pontiellaceae</taxon>
        <taxon>Pontiella</taxon>
    </lineage>
</organism>
<dbReference type="Pfam" id="PF02482">
    <property type="entry name" value="Ribosomal_S30AE"/>
    <property type="match status" value="1"/>
</dbReference>
<dbReference type="InterPro" id="IPR003489">
    <property type="entry name" value="RHF/RaiA"/>
</dbReference>
<dbReference type="AlphaFoldDB" id="A0A6C2ULC2"/>
<dbReference type="SUPFAM" id="SSF69754">
    <property type="entry name" value="Ribosome binding protein Y (YfiA homologue)"/>
    <property type="match status" value="1"/>
</dbReference>
<proteinExistence type="predicted"/>
<keyword evidence="2" id="KW-1185">Reference proteome</keyword>
<dbReference type="Proteomes" id="UP000346198">
    <property type="component" value="Unassembled WGS sequence"/>
</dbReference>
<protein>
    <recommendedName>
        <fullName evidence="3">Ribosome hibernation promotion factor</fullName>
    </recommendedName>
</protein>
<dbReference type="RefSeq" id="WP_168433242.1">
    <property type="nucleotide sequence ID" value="NZ_CAAHFH010000001.1"/>
</dbReference>
<dbReference type="EMBL" id="CAAHFH010000001">
    <property type="protein sequence ID" value="VGO20217.1"/>
    <property type="molecule type" value="Genomic_DNA"/>
</dbReference>
<sequence length="122" mass="13964">MKDNGNMNRIPLQVQFRHMPKSEAIIALVRQEVAGLQKLVAPGSHCEVVIDETQRRHFGGVFEIRIRCAVPGDQVYSAHGNEQSGSHEYLYSAVRDAFCHLRQQLKKNRKKKSRRQRVLEAA</sequence>
<accession>A0A6C2ULC2</accession>
<evidence type="ECO:0000313" key="2">
    <source>
        <dbReference type="Proteomes" id="UP000346198"/>
    </source>
</evidence>